<accession>A0A921ZAM0</accession>
<protein>
    <submittedName>
        <fullName evidence="1">Uncharacterized protein</fullName>
    </submittedName>
</protein>
<gene>
    <name evidence="1" type="ORF">O3G_MSEX008600</name>
</gene>
<organism evidence="1 2">
    <name type="scientific">Manduca sexta</name>
    <name type="common">Tobacco hawkmoth</name>
    <name type="synonym">Tobacco hornworm</name>
    <dbReference type="NCBI Taxonomy" id="7130"/>
    <lineage>
        <taxon>Eukaryota</taxon>
        <taxon>Metazoa</taxon>
        <taxon>Ecdysozoa</taxon>
        <taxon>Arthropoda</taxon>
        <taxon>Hexapoda</taxon>
        <taxon>Insecta</taxon>
        <taxon>Pterygota</taxon>
        <taxon>Neoptera</taxon>
        <taxon>Endopterygota</taxon>
        <taxon>Lepidoptera</taxon>
        <taxon>Glossata</taxon>
        <taxon>Ditrysia</taxon>
        <taxon>Bombycoidea</taxon>
        <taxon>Sphingidae</taxon>
        <taxon>Sphinginae</taxon>
        <taxon>Sphingini</taxon>
        <taxon>Manduca</taxon>
    </lineage>
</organism>
<dbReference type="AlphaFoldDB" id="A0A921ZAM0"/>
<comment type="caution">
    <text evidence="1">The sequence shown here is derived from an EMBL/GenBank/DDBJ whole genome shotgun (WGS) entry which is preliminary data.</text>
</comment>
<proteinExistence type="predicted"/>
<sequence length="99" mass="10773">MFGQHGRFNASKKACERRAQLKALWQGACRVAEWRRRATDGQGGAAAEQGGAAAGTYLVARRSSRGTASCRRPSTYVVRMRRTRACAPPLCPNSSPYIS</sequence>
<reference evidence="1" key="2">
    <citation type="submission" date="2020-12" db="EMBL/GenBank/DDBJ databases">
        <authorList>
            <person name="Kanost M."/>
        </authorList>
    </citation>
    <scope>NUCLEOTIDE SEQUENCE</scope>
</reference>
<dbReference type="EMBL" id="JH668462">
    <property type="protein sequence ID" value="KAG6454274.1"/>
    <property type="molecule type" value="Genomic_DNA"/>
</dbReference>
<reference evidence="1" key="1">
    <citation type="journal article" date="2016" name="Insect Biochem. Mol. Biol.">
        <title>Multifaceted biological insights from a draft genome sequence of the tobacco hornworm moth, Manduca sexta.</title>
        <authorList>
            <person name="Kanost M.R."/>
            <person name="Arrese E.L."/>
            <person name="Cao X."/>
            <person name="Chen Y.R."/>
            <person name="Chellapilla S."/>
            <person name="Goldsmith M.R."/>
            <person name="Grosse-Wilde E."/>
            <person name="Heckel D.G."/>
            <person name="Herndon N."/>
            <person name="Jiang H."/>
            <person name="Papanicolaou A."/>
            <person name="Qu J."/>
            <person name="Soulages J.L."/>
            <person name="Vogel H."/>
            <person name="Walters J."/>
            <person name="Waterhouse R.M."/>
            <person name="Ahn S.J."/>
            <person name="Almeida F.C."/>
            <person name="An C."/>
            <person name="Aqrawi P."/>
            <person name="Bretschneider A."/>
            <person name="Bryant W.B."/>
            <person name="Bucks S."/>
            <person name="Chao H."/>
            <person name="Chevignon G."/>
            <person name="Christen J.M."/>
            <person name="Clarke D.F."/>
            <person name="Dittmer N.T."/>
            <person name="Ferguson L.C.F."/>
            <person name="Garavelou S."/>
            <person name="Gordon K.H.J."/>
            <person name="Gunaratna R.T."/>
            <person name="Han Y."/>
            <person name="Hauser F."/>
            <person name="He Y."/>
            <person name="Heidel-Fischer H."/>
            <person name="Hirsh A."/>
            <person name="Hu Y."/>
            <person name="Jiang H."/>
            <person name="Kalra D."/>
            <person name="Klinner C."/>
            <person name="Konig C."/>
            <person name="Kovar C."/>
            <person name="Kroll A.R."/>
            <person name="Kuwar S.S."/>
            <person name="Lee S.L."/>
            <person name="Lehman R."/>
            <person name="Li K."/>
            <person name="Li Z."/>
            <person name="Liang H."/>
            <person name="Lovelace S."/>
            <person name="Lu Z."/>
            <person name="Mansfield J.H."/>
            <person name="McCulloch K.J."/>
            <person name="Mathew T."/>
            <person name="Morton B."/>
            <person name="Muzny D.M."/>
            <person name="Neunemann D."/>
            <person name="Ongeri F."/>
            <person name="Pauchet Y."/>
            <person name="Pu L.L."/>
            <person name="Pyrousis I."/>
            <person name="Rao X.J."/>
            <person name="Redding A."/>
            <person name="Roesel C."/>
            <person name="Sanchez-Gracia A."/>
            <person name="Schaack S."/>
            <person name="Shukla A."/>
            <person name="Tetreau G."/>
            <person name="Wang Y."/>
            <person name="Xiong G.H."/>
            <person name="Traut W."/>
            <person name="Walsh T.K."/>
            <person name="Worley K.C."/>
            <person name="Wu D."/>
            <person name="Wu W."/>
            <person name="Wu Y.Q."/>
            <person name="Zhang X."/>
            <person name="Zou Z."/>
            <person name="Zucker H."/>
            <person name="Briscoe A.D."/>
            <person name="Burmester T."/>
            <person name="Clem R.J."/>
            <person name="Feyereisen R."/>
            <person name="Grimmelikhuijzen C.J.P."/>
            <person name="Hamodrakas S.J."/>
            <person name="Hansson B.S."/>
            <person name="Huguet E."/>
            <person name="Jermiin L.S."/>
            <person name="Lan Q."/>
            <person name="Lehman H.K."/>
            <person name="Lorenzen M."/>
            <person name="Merzendorfer H."/>
            <person name="Michalopoulos I."/>
            <person name="Morton D.B."/>
            <person name="Muthukrishnan S."/>
            <person name="Oakeshott J.G."/>
            <person name="Palmer W."/>
            <person name="Park Y."/>
            <person name="Passarelli A.L."/>
            <person name="Rozas J."/>
            <person name="Schwartz L.M."/>
            <person name="Smith W."/>
            <person name="Southgate A."/>
            <person name="Vilcinskas A."/>
            <person name="Vogt R."/>
            <person name="Wang P."/>
            <person name="Werren J."/>
            <person name="Yu X.Q."/>
            <person name="Zhou J.J."/>
            <person name="Brown S.J."/>
            <person name="Scherer S.E."/>
            <person name="Richards S."/>
            <person name="Blissard G.W."/>
        </authorList>
    </citation>
    <scope>NUCLEOTIDE SEQUENCE</scope>
</reference>
<dbReference type="Proteomes" id="UP000791440">
    <property type="component" value="Unassembled WGS sequence"/>
</dbReference>
<evidence type="ECO:0000313" key="1">
    <source>
        <dbReference type="EMBL" id="KAG6454274.1"/>
    </source>
</evidence>
<evidence type="ECO:0000313" key="2">
    <source>
        <dbReference type="Proteomes" id="UP000791440"/>
    </source>
</evidence>
<keyword evidence="2" id="KW-1185">Reference proteome</keyword>
<name>A0A921ZAM0_MANSE</name>